<feature type="domain" description="Helicase Helix-turn-helix" evidence="1">
    <location>
        <begin position="256"/>
        <end position="344"/>
    </location>
</feature>
<dbReference type="Proteomes" id="UP001595772">
    <property type="component" value="Unassembled WGS sequence"/>
</dbReference>
<sequence>MIFNGIILTCVAKIQGERTVSSIYHLLKGKKSIQTVQDAHIYRLDKFYCIYSILTKEKFNRKIKKLTESGLLNPVENQNSIFQLSNRGVNWLEEHKDQLKIEYFNGLKYNETADIFYLRLLLLVQTLTNIKMRSFNFIPVTDNHAAERWVKQMYRTMKNSEKNVTVALYDELLTILKYLPDQDATLFVDRLTGYKNIGLSTNQLSQKFNLTEEDVHLLLKGIVHRMITLIYKEKEHFPLHVYMLKDLYKSNQITQSANKTNQLLEKGYSIDQIAAMRNLKTNTIHDHIVEIALYNSEFPLNNYISINDQNEVINVLNKEKSFKLKDIKNSVNVNISYFQIRLVLAVNKKLLRIGD</sequence>
<dbReference type="InterPro" id="IPR008308">
    <property type="entry name" value="YpbB-like"/>
</dbReference>
<evidence type="ECO:0000313" key="3">
    <source>
        <dbReference type="Proteomes" id="UP001595772"/>
    </source>
</evidence>
<dbReference type="InterPro" id="IPR036388">
    <property type="entry name" value="WH-like_DNA-bd_sf"/>
</dbReference>
<dbReference type="Gene3D" id="1.10.10.10">
    <property type="entry name" value="Winged helix-like DNA-binding domain superfamily/Winged helix DNA-binding domain"/>
    <property type="match status" value="1"/>
</dbReference>
<keyword evidence="3" id="KW-1185">Reference proteome</keyword>
<dbReference type="EMBL" id="JBHSAO010000001">
    <property type="protein sequence ID" value="MFC4022911.1"/>
    <property type="molecule type" value="Genomic_DNA"/>
</dbReference>
<dbReference type="Pfam" id="PF14493">
    <property type="entry name" value="HTH_40"/>
    <property type="match status" value="1"/>
</dbReference>
<organism evidence="2 3">
    <name type="scientific">Oceanobacillus longus</name>
    <dbReference type="NCBI Taxonomy" id="930120"/>
    <lineage>
        <taxon>Bacteria</taxon>
        <taxon>Bacillati</taxon>
        <taxon>Bacillota</taxon>
        <taxon>Bacilli</taxon>
        <taxon>Bacillales</taxon>
        <taxon>Bacillaceae</taxon>
        <taxon>Oceanobacillus</taxon>
    </lineage>
</organism>
<comment type="caution">
    <text evidence="2">The sequence shown here is derived from an EMBL/GenBank/DDBJ whole genome shotgun (WGS) entry which is preliminary data.</text>
</comment>
<evidence type="ECO:0000259" key="1">
    <source>
        <dbReference type="Pfam" id="PF14493"/>
    </source>
</evidence>
<protein>
    <submittedName>
        <fullName evidence="2">Helix-turn-helix domain-containing protein</fullName>
    </submittedName>
</protein>
<proteinExistence type="predicted"/>
<dbReference type="RefSeq" id="WP_379495403.1">
    <property type="nucleotide sequence ID" value="NZ_JBHSAO010000001.1"/>
</dbReference>
<dbReference type="InterPro" id="IPR029491">
    <property type="entry name" value="Helicase_HTH"/>
</dbReference>
<name>A0ABV8GVN6_9BACI</name>
<accession>A0ABV8GVN6</accession>
<reference evidence="3" key="1">
    <citation type="journal article" date="2019" name="Int. J. Syst. Evol. Microbiol.">
        <title>The Global Catalogue of Microorganisms (GCM) 10K type strain sequencing project: providing services to taxonomists for standard genome sequencing and annotation.</title>
        <authorList>
            <consortium name="The Broad Institute Genomics Platform"/>
            <consortium name="The Broad Institute Genome Sequencing Center for Infectious Disease"/>
            <person name="Wu L."/>
            <person name="Ma J."/>
        </authorList>
    </citation>
    <scope>NUCLEOTIDE SEQUENCE [LARGE SCALE GENOMIC DNA]</scope>
    <source>
        <strain evidence="3">IBRC-M 10703</strain>
    </source>
</reference>
<evidence type="ECO:0000313" key="2">
    <source>
        <dbReference type="EMBL" id="MFC4022911.1"/>
    </source>
</evidence>
<dbReference type="Gene3D" id="1.10.10.1390">
    <property type="entry name" value="ATP-dependent DNA helicase RecQ"/>
    <property type="match status" value="1"/>
</dbReference>
<gene>
    <name evidence="2" type="ORF">ACFOUV_03670</name>
</gene>
<dbReference type="PIRSF" id="PIRSF021350">
    <property type="entry name" value="UCP021350"/>
    <property type="match status" value="1"/>
</dbReference>